<feature type="domain" description="Bacterial sugar transferase" evidence="7">
    <location>
        <begin position="279"/>
        <end position="457"/>
    </location>
</feature>
<organism evidence="8">
    <name type="scientific">marine sediment metagenome</name>
    <dbReference type="NCBI Taxonomy" id="412755"/>
    <lineage>
        <taxon>unclassified sequences</taxon>
        <taxon>metagenomes</taxon>
        <taxon>ecological metagenomes</taxon>
    </lineage>
</organism>
<evidence type="ECO:0000256" key="1">
    <source>
        <dbReference type="ARBA" id="ARBA00004141"/>
    </source>
</evidence>
<feature type="transmembrane region" description="Helical" evidence="6">
    <location>
        <begin position="12"/>
        <end position="31"/>
    </location>
</feature>
<feature type="transmembrane region" description="Helical" evidence="6">
    <location>
        <begin position="437"/>
        <end position="461"/>
    </location>
</feature>
<comment type="caution">
    <text evidence="8">The sequence shown here is derived from an EMBL/GenBank/DDBJ whole genome shotgun (WGS) entry which is preliminary data.</text>
</comment>
<proteinExistence type="predicted"/>
<evidence type="ECO:0000256" key="6">
    <source>
        <dbReference type="SAM" id="Phobius"/>
    </source>
</evidence>
<dbReference type="AlphaFoldDB" id="A0A0F9W4S8"/>
<dbReference type="NCBIfam" id="TIGR03025">
    <property type="entry name" value="EPS_sugtrans"/>
    <property type="match status" value="1"/>
</dbReference>
<dbReference type="InterPro" id="IPR036291">
    <property type="entry name" value="NAD(P)-bd_dom_sf"/>
</dbReference>
<dbReference type="InterPro" id="IPR017473">
    <property type="entry name" value="Undecaprenyl-P_gluc_Ptfrase"/>
</dbReference>
<dbReference type="GO" id="GO:0016020">
    <property type="term" value="C:membrane"/>
    <property type="evidence" value="ECO:0007669"/>
    <property type="project" value="UniProtKB-SubCell"/>
</dbReference>
<dbReference type="PANTHER" id="PTHR30576">
    <property type="entry name" value="COLANIC BIOSYNTHESIS UDP-GLUCOSE LIPID CARRIER TRANSFERASE"/>
    <property type="match status" value="1"/>
</dbReference>
<keyword evidence="4 6" id="KW-1133">Transmembrane helix</keyword>
<evidence type="ECO:0000256" key="3">
    <source>
        <dbReference type="ARBA" id="ARBA00022692"/>
    </source>
</evidence>
<comment type="subcellular location">
    <subcellularLocation>
        <location evidence="1">Membrane</location>
        <topology evidence="1">Multi-pass membrane protein</topology>
    </subcellularLocation>
</comment>
<reference evidence="8" key="1">
    <citation type="journal article" date="2015" name="Nature">
        <title>Complex archaea that bridge the gap between prokaryotes and eukaryotes.</title>
        <authorList>
            <person name="Spang A."/>
            <person name="Saw J.H."/>
            <person name="Jorgensen S.L."/>
            <person name="Zaremba-Niedzwiedzka K."/>
            <person name="Martijn J."/>
            <person name="Lind A.E."/>
            <person name="van Eijk R."/>
            <person name="Schleper C."/>
            <person name="Guy L."/>
            <person name="Ettema T.J."/>
        </authorList>
    </citation>
    <scope>NUCLEOTIDE SEQUENCE</scope>
</reference>
<evidence type="ECO:0000256" key="4">
    <source>
        <dbReference type="ARBA" id="ARBA00022989"/>
    </source>
</evidence>
<keyword evidence="3 6" id="KW-0812">Transmembrane</keyword>
<keyword evidence="2" id="KW-0808">Transferase</keyword>
<gene>
    <name evidence="8" type="ORF">LCGC14_0018050</name>
</gene>
<protein>
    <recommendedName>
        <fullName evidence="7">Bacterial sugar transferase domain-containing protein</fullName>
    </recommendedName>
</protein>
<feature type="transmembrane region" description="Helical" evidence="6">
    <location>
        <begin position="90"/>
        <end position="109"/>
    </location>
</feature>
<evidence type="ECO:0000259" key="7">
    <source>
        <dbReference type="Pfam" id="PF02397"/>
    </source>
</evidence>
<evidence type="ECO:0000256" key="2">
    <source>
        <dbReference type="ARBA" id="ARBA00022679"/>
    </source>
</evidence>
<dbReference type="NCBIfam" id="TIGR03023">
    <property type="entry name" value="WcaJ_sugtrans"/>
    <property type="match status" value="1"/>
</dbReference>
<dbReference type="PANTHER" id="PTHR30576:SF0">
    <property type="entry name" value="UNDECAPRENYL-PHOSPHATE N-ACETYLGALACTOSAMINYL 1-PHOSPHATE TRANSFERASE-RELATED"/>
    <property type="match status" value="1"/>
</dbReference>
<sequence length="484" mass="54774">MLKRHAQLMLSLLYLGDVAVAALAWGVGYGLRHVGGQIGLTHFATPPFSQFLPLMILSLLLTGLVFGRFDLYAPKRTMSLSAELRDVLKSVAVIWALVYFASSVLQAFVVSRLMMGLVLLSWVSLAIIFRVSARGFLHSIRMRGWNLRHAAIVGTGRLAQHLCHLLRKTSWMGIRPAYFVDSNRRQQSLWGLRVYQPCERIDAIIAVKPVDIVFVALPRSRHAEMEQILERLAETDVDIQVVPDLLSHILLNQDVSPLEDLCLVSLTSSPQHQWHSVLKRAMDISGALLGLILLAVPMAVIALVIKCTSSGPIFYRQARTSLGYTSFNLIKFRTMIENAEKGVGPVWSSQDDPRITKVGRFLRRTSLDELPQLFNVLLGHMSLVGPRPERPELVERFRRQFSRYMLRHHAKPGLTGLAQVRGYRGLTSLRKRIQYDLYYASNWSLGLDLWIILLTVFGGFIDRSQDSPGKTRPAVRRPRFLKRH</sequence>
<dbReference type="InterPro" id="IPR017475">
    <property type="entry name" value="EPS_sugar_tfrase"/>
</dbReference>
<keyword evidence="5 6" id="KW-0472">Membrane</keyword>
<dbReference type="GO" id="GO:0016780">
    <property type="term" value="F:phosphotransferase activity, for other substituted phosphate groups"/>
    <property type="evidence" value="ECO:0007669"/>
    <property type="project" value="TreeGrafter"/>
</dbReference>
<dbReference type="Pfam" id="PF13727">
    <property type="entry name" value="CoA_binding_3"/>
    <property type="match status" value="1"/>
</dbReference>
<name>A0A0F9W4S8_9ZZZZ</name>
<feature type="transmembrane region" description="Helical" evidence="6">
    <location>
        <begin position="284"/>
        <end position="305"/>
    </location>
</feature>
<dbReference type="Pfam" id="PF02397">
    <property type="entry name" value="Bac_transf"/>
    <property type="match status" value="1"/>
</dbReference>
<dbReference type="SUPFAM" id="SSF51735">
    <property type="entry name" value="NAD(P)-binding Rossmann-fold domains"/>
    <property type="match status" value="1"/>
</dbReference>
<evidence type="ECO:0000313" key="8">
    <source>
        <dbReference type="EMBL" id="KKO11325.1"/>
    </source>
</evidence>
<dbReference type="EMBL" id="LAZR01000003">
    <property type="protein sequence ID" value="KKO11325.1"/>
    <property type="molecule type" value="Genomic_DNA"/>
</dbReference>
<evidence type="ECO:0000256" key="5">
    <source>
        <dbReference type="ARBA" id="ARBA00023136"/>
    </source>
</evidence>
<feature type="transmembrane region" description="Helical" evidence="6">
    <location>
        <begin position="51"/>
        <end position="69"/>
    </location>
</feature>
<feature type="transmembrane region" description="Helical" evidence="6">
    <location>
        <begin position="115"/>
        <end position="133"/>
    </location>
</feature>
<dbReference type="Gene3D" id="3.40.50.720">
    <property type="entry name" value="NAD(P)-binding Rossmann-like Domain"/>
    <property type="match status" value="1"/>
</dbReference>
<accession>A0A0F9W4S8</accession>
<dbReference type="InterPro" id="IPR003362">
    <property type="entry name" value="Bact_transf"/>
</dbReference>